<feature type="region of interest" description="Disordered" evidence="1">
    <location>
        <begin position="1"/>
        <end position="25"/>
    </location>
</feature>
<proteinExistence type="predicted"/>
<sequence>MPKRYASGYLPSNKDNKNNNANTQQLPVGAYVNSASPARERQRAKVALLPEFTHRLFNHASIYLAVRLELA</sequence>
<comment type="caution">
    <text evidence="2">The sequence shown here is derived from an EMBL/GenBank/DDBJ whole genome shotgun (WGS) entry which is preliminary data.</text>
</comment>
<gene>
    <name evidence="2" type="ORF">Krac_8079</name>
</gene>
<organism evidence="2 3">
    <name type="scientific">Ktedonobacter racemifer DSM 44963</name>
    <dbReference type="NCBI Taxonomy" id="485913"/>
    <lineage>
        <taxon>Bacteria</taxon>
        <taxon>Bacillati</taxon>
        <taxon>Chloroflexota</taxon>
        <taxon>Ktedonobacteria</taxon>
        <taxon>Ktedonobacterales</taxon>
        <taxon>Ktedonobacteraceae</taxon>
        <taxon>Ktedonobacter</taxon>
    </lineage>
</organism>
<dbReference type="InParanoid" id="D6TLW6"/>
<evidence type="ECO:0000256" key="1">
    <source>
        <dbReference type="SAM" id="MobiDB-lite"/>
    </source>
</evidence>
<dbReference type="AlphaFoldDB" id="D6TLW6"/>
<keyword evidence="3" id="KW-1185">Reference proteome</keyword>
<evidence type="ECO:0000313" key="3">
    <source>
        <dbReference type="Proteomes" id="UP000004508"/>
    </source>
</evidence>
<dbReference type="EMBL" id="ADVG01000002">
    <property type="protein sequence ID" value="EFH86766.1"/>
    <property type="molecule type" value="Genomic_DNA"/>
</dbReference>
<dbReference type="STRING" id="485913.Krac_8079"/>
<evidence type="ECO:0000313" key="2">
    <source>
        <dbReference type="EMBL" id="EFH86766.1"/>
    </source>
</evidence>
<dbReference type="Proteomes" id="UP000004508">
    <property type="component" value="Unassembled WGS sequence"/>
</dbReference>
<protein>
    <submittedName>
        <fullName evidence="2">Uncharacterized protein</fullName>
    </submittedName>
</protein>
<reference evidence="2 3" key="1">
    <citation type="journal article" date="2011" name="Stand. Genomic Sci.">
        <title>Non-contiguous finished genome sequence and contextual data of the filamentous soil bacterium Ktedonobacter racemifer type strain (SOSP1-21).</title>
        <authorList>
            <person name="Chang Y.J."/>
            <person name="Land M."/>
            <person name="Hauser L."/>
            <person name="Chertkov O."/>
            <person name="Del Rio T.G."/>
            <person name="Nolan M."/>
            <person name="Copeland A."/>
            <person name="Tice H."/>
            <person name="Cheng J.F."/>
            <person name="Lucas S."/>
            <person name="Han C."/>
            <person name="Goodwin L."/>
            <person name="Pitluck S."/>
            <person name="Ivanova N."/>
            <person name="Ovchinikova G."/>
            <person name="Pati A."/>
            <person name="Chen A."/>
            <person name="Palaniappan K."/>
            <person name="Mavromatis K."/>
            <person name="Liolios K."/>
            <person name="Brettin T."/>
            <person name="Fiebig A."/>
            <person name="Rohde M."/>
            <person name="Abt B."/>
            <person name="Goker M."/>
            <person name="Detter J.C."/>
            <person name="Woyke T."/>
            <person name="Bristow J."/>
            <person name="Eisen J.A."/>
            <person name="Markowitz V."/>
            <person name="Hugenholtz P."/>
            <person name="Kyrpides N.C."/>
            <person name="Klenk H.P."/>
            <person name="Lapidus A."/>
        </authorList>
    </citation>
    <scope>NUCLEOTIDE SEQUENCE [LARGE SCALE GENOMIC DNA]</scope>
    <source>
        <strain evidence="3">DSM 44963</strain>
    </source>
</reference>
<accession>D6TLW6</accession>
<name>D6TLW6_KTERA</name>